<dbReference type="AlphaFoldDB" id="A0A8X7BBE0"/>
<evidence type="ECO:0000313" key="1">
    <source>
        <dbReference type="EMBL" id="GFY24634.1"/>
    </source>
</evidence>
<evidence type="ECO:0000313" key="2">
    <source>
        <dbReference type="Proteomes" id="UP000887159"/>
    </source>
</evidence>
<protein>
    <submittedName>
        <fullName evidence="1">Uncharacterized protein</fullName>
    </submittedName>
</protein>
<reference evidence="1" key="1">
    <citation type="submission" date="2020-08" db="EMBL/GenBank/DDBJ databases">
        <title>Multicomponent nature underlies the extraordinary mechanical properties of spider dragline silk.</title>
        <authorList>
            <person name="Kono N."/>
            <person name="Nakamura H."/>
            <person name="Mori M."/>
            <person name="Yoshida Y."/>
            <person name="Ohtoshi R."/>
            <person name="Malay A.D."/>
            <person name="Moran D.A.P."/>
            <person name="Tomita M."/>
            <person name="Numata K."/>
            <person name="Arakawa K."/>
        </authorList>
    </citation>
    <scope>NUCLEOTIDE SEQUENCE</scope>
</reference>
<keyword evidence="2" id="KW-1185">Reference proteome</keyword>
<dbReference type="EMBL" id="BMAU01021369">
    <property type="protein sequence ID" value="GFY24634.1"/>
    <property type="molecule type" value="Genomic_DNA"/>
</dbReference>
<gene>
    <name evidence="1" type="ORF">TNCV_1016801</name>
</gene>
<organism evidence="1 2">
    <name type="scientific">Trichonephila clavipes</name>
    <name type="common">Golden silk orbweaver</name>
    <name type="synonym">Nephila clavipes</name>
    <dbReference type="NCBI Taxonomy" id="2585209"/>
    <lineage>
        <taxon>Eukaryota</taxon>
        <taxon>Metazoa</taxon>
        <taxon>Ecdysozoa</taxon>
        <taxon>Arthropoda</taxon>
        <taxon>Chelicerata</taxon>
        <taxon>Arachnida</taxon>
        <taxon>Araneae</taxon>
        <taxon>Araneomorphae</taxon>
        <taxon>Entelegynae</taxon>
        <taxon>Araneoidea</taxon>
        <taxon>Nephilidae</taxon>
        <taxon>Trichonephila</taxon>
    </lineage>
</organism>
<proteinExistence type="predicted"/>
<comment type="caution">
    <text evidence="1">The sequence shown here is derived from an EMBL/GenBank/DDBJ whole genome shotgun (WGS) entry which is preliminary data.</text>
</comment>
<accession>A0A8X7BBE0</accession>
<dbReference type="Proteomes" id="UP000887159">
    <property type="component" value="Unassembled WGS sequence"/>
</dbReference>
<name>A0A8X7BBE0_TRICX</name>
<sequence length="85" mass="9785">MWSSIILLKIKSGYSKRNGSKTILRMSSTYRCSVSVSLMTPKVVWFCKLKEMAPQTITPGRWLVWHAIVKAGSARCPKRLQTRLW</sequence>